<evidence type="ECO:0000313" key="2">
    <source>
        <dbReference type="EMBL" id="VZH86281.1"/>
    </source>
</evidence>
<evidence type="ECO:0000313" key="3">
    <source>
        <dbReference type="Proteomes" id="UP000423525"/>
    </source>
</evidence>
<keyword evidence="1" id="KW-1133">Transmembrane helix</keyword>
<accession>A0A6I8MHQ3</accession>
<gene>
    <name evidence="2" type="ORF">FRC0190_02202</name>
</gene>
<feature type="transmembrane region" description="Helical" evidence="1">
    <location>
        <begin position="21"/>
        <end position="42"/>
    </location>
</feature>
<dbReference type="AlphaFoldDB" id="A0A6I8MHQ3"/>
<name>A0A6I8MHQ3_9CORY</name>
<keyword evidence="1" id="KW-0812">Transmembrane</keyword>
<dbReference type="KEGG" id="crf:FRC0190_02202"/>
<organism evidence="2 3">
    <name type="scientific">Corynebacterium rouxii</name>
    <dbReference type="NCBI Taxonomy" id="2719119"/>
    <lineage>
        <taxon>Bacteria</taxon>
        <taxon>Bacillati</taxon>
        <taxon>Actinomycetota</taxon>
        <taxon>Actinomycetes</taxon>
        <taxon>Mycobacteriales</taxon>
        <taxon>Corynebacteriaceae</taxon>
        <taxon>Corynebacterium</taxon>
    </lineage>
</organism>
<dbReference type="EMBL" id="LR738855">
    <property type="protein sequence ID" value="VZH86281.1"/>
    <property type="molecule type" value="Genomic_DNA"/>
</dbReference>
<reference evidence="2 3" key="1">
    <citation type="submission" date="2019-11" db="EMBL/GenBank/DDBJ databases">
        <authorList>
            <person name="Brisse S."/>
        </authorList>
    </citation>
    <scope>NUCLEOTIDE SEQUENCE [LARGE SCALE GENOMIC DNA]</scope>
    <source>
        <strain evidence="2">FRC0190</strain>
    </source>
</reference>
<keyword evidence="1" id="KW-0472">Membrane</keyword>
<proteinExistence type="predicted"/>
<protein>
    <submittedName>
        <fullName evidence="2">Uncharacterized protein</fullName>
    </submittedName>
</protein>
<evidence type="ECO:0000256" key="1">
    <source>
        <dbReference type="SAM" id="Phobius"/>
    </source>
</evidence>
<dbReference type="Proteomes" id="UP000423525">
    <property type="component" value="Chromosome"/>
</dbReference>
<sequence length="188" mass="19712">MGGRGYLKQRDAVKVKDISKAAAVVALLTVMWIVPAVAGQLGDRHDTEMLDQGEVTLSSGTTSVTLTAPEGFERVVANSDSSIELVRDDHHVYLKLSSGVENPDAAIERGRVILNRTVGETSWSGKDITSGDGSLSGKACTVHLREVAPCAVVGASDVILTVVSASERGRIDVSVDPAQLLSSAKVES</sequence>